<dbReference type="GO" id="GO:0030870">
    <property type="term" value="C:Mre11 complex"/>
    <property type="evidence" value="ECO:0007669"/>
    <property type="project" value="EnsemblFungi"/>
</dbReference>
<feature type="coiled-coil region" evidence="15">
    <location>
        <begin position="320"/>
        <end position="417"/>
    </location>
</feature>
<sequence length="1344" mass="154264">MFLGEKRGLSQPESSSWQMGKELPPTAGRDLLASPYTGSQPAWGPKIDKLSILGVRSFDNQRSETIQFHTPLTLIVGYNGSGKTTIIECLKYATTGEQPPNSRGGAFIHDPKLCNEREVLAQVKLSFKATSGARMVATRSLQLTVKKTARTMKTLEGALVMIKDGERTAISSRVAELDQIMPQYLGVSKAVLESVIFCHQDDSLWPMSEPASLKKRFDEIFEALKYTKAIDNIKVLRKKQNEELGKYKIIEQQAKIDKDKGERAEKRSNELQAEIEDLRVKVFELKDKIDEAKVKSREAWDHAAKFEKIVGTLEVKRMELQTTERSVNSLKGRIKEMTDSDEELQAILDRYQERVTLYEQENETLRRQYSELAKEVEQSRRALGVKQSEIGKFEAQKDQYERQINNRQALIKETARRHKIRGFDLDITDEHVRDFMERIGKMARDQNTAFERARRETQEELQKAQSSLNQINERKSALNQSKESSKGQTSANDRKMAVFQADVDNIEIDEGGRTILESTVEDVERRLSKAKADFNAANWDKQIQDTDAQLRALDEKKEKLDAELIQGTKRAGDLARLDYLHKELKDRQRSLETMIGAHGEHISQIVGEHWSPSTLEVEFHAVLDQRDAEVKEAELQRDGTSRELEQVEIRLSTSRADLKRKRQEHRNAEQRVRDAIEDEPSEFPQVLDQLQKNRDITQQDATQFTNMKDYYEKCQKTLESHNTCLLCLRPMRNDKEKASFSKRVQESIAKAAQEASNEDFQLAEAELKKAKEASPDYDAWVRLGETEIPALEKDCRELESRRDALVAKVEEQDQVVNERQGAKRDVDALSRTVQNITKYRTDIGGFESQIKELSAKQKDAGLSRGLEQIQEELKKVNEQSRSVKMTLTQLSADRDHARSRINALELEARDVKSKLSTATFQLKERGNLVAQIEDLKSLNNEQRENIRRVDQDIQSLAPQIAQAQAKYDDISRRGAERDRELQQEASKLSDSVHQLKSADQEINAYLDRGGPQQLARTKREIESLEEELSRIETEQRQATVDIKKIEDSLRNTADTRRSIADNLEYRRGVRDLDSVRAEIEQLESHNAETDRKRYEREGTKWQNEVNKLSAEQASVVGSMKAKDDILQKLAEEWETDYRDAPQKYKEAHIRVETTKAAVEDLGRYGGALDKAIMKYHGLKMEEINRIIEELWKKTYQGTDVDTILIRSDNESAKGNRSYNYRVCMVKQDAEMDMRGRCSAGQKVLASIIIRLALAECFGVNCGLIALDEPTTNLDRDNIRALAEALAEIIRVRRQQSNFQLIVITHDEDFLRYMQCADFCDTYYRVSRNERQKSIIERQSIAEVV</sequence>
<dbReference type="HOGENOM" id="CLU_006184_0_0_1"/>
<reference evidence="19" key="1">
    <citation type="submission" date="2012-06" db="EMBL/GenBank/DDBJ databases">
        <title>The genome sequence of Coniosporium apollinis CBS 100218.</title>
        <authorList>
            <consortium name="The Broad Institute Genome Sequencing Platform"/>
            <person name="Cuomo C."/>
            <person name="Gorbushina A."/>
            <person name="Noack S."/>
            <person name="Walker B."/>
            <person name="Young S.K."/>
            <person name="Zeng Q."/>
            <person name="Gargeya S."/>
            <person name="Fitzgerald M."/>
            <person name="Haas B."/>
            <person name="Abouelleil A."/>
            <person name="Alvarado L."/>
            <person name="Arachchi H.M."/>
            <person name="Berlin A.M."/>
            <person name="Chapman S.B."/>
            <person name="Goldberg J."/>
            <person name="Griggs A."/>
            <person name="Gujja S."/>
            <person name="Hansen M."/>
            <person name="Howarth C."/>
            <person name="Imamovic A."/>
            <person name="Larimer J."/>
            <person name="McCowan C."/>
            <person name="Montmayeur A."/>
            <person name="Murphy C."/>
            <person name="Neiman D."/>
            <person name="Pearson M."/>
            <person name="Priest M."/>
            <person name="Roberts A."/>
            <person name="Saif S."/>
            <person name="Shea T."/>
            <person name="Sisk P."/>
            <person name="Sykes S."/>
            <person name="Wortman J."/>
            <person name="Nusbaum C."/>
            <person name="Birren B."/>
        </authorList>
    </citation>
    <scope>NUCLEOTIDE SEQUENCE [LARGE SCALE GENOMIC DNA]</scope>
    <source>
        <strain evidence="19">CBS 100218</strain>
    </source>
</reference>
<evidence type="ECO:0000256" key="8">
    <source>
        <dbReference type="ARBA" id="ARBA00022763"/>
    </source>
</evidence>
<evidence type="ECO:0000256" key="9">
    <source>
        <dbReference type="ARBA" id="ARBA00022801"/>
    </source>
</evidence>
<dbReference type="GO" id="GO:0070192">
    <property type="term" value="P:chromosome organization involved in meiotic cell cycle"/>
    <property type="evidence" value="ECO:0007669"/>
    <property type="project" value="TreeGrafter"/>
</dbReference>
<evidence type="ECO:0000256" key="6">
    <source>
        <dbReference type="ARBA" id="ARBA00022454"/>
    </source>
</evidence>
<dbReference type="PANTHER" id="PTHR18867:SF12">
    <property type="entry name" value="DNA REPAIR PROTEIN RAD50"/>
    <property type="match status" value="1"/>
</dbReference>
<evidence type="ECO:0000256" key="16">
    <source>
        <dbReference type="SAM" id="MobiDB-lite"/>
    </source>
</evidence>
<organism evidence="18 19">
    <name type="scientific">Coniosporium apollinis (strain CBS 100218)</name>
    <name type="common">Rock-inhabiting black yeast</name>
    <dbReference type="NCBI Taxonomy" id="1168221"/>
    <lineage>
        <taxon>Eukaryota</taxon>
        <taxon>Fungi</taxon>
        <taxon>Dikarya</taxon>
        <taxon>Ascomycota</taxon>
        <taxon>Pezizomycotina</taxon>
        <taxon>Dothideomycetes</taxon>
        <taxon>Dothideomycetes incertae sedis</taxon>
        <taxon>Coniosporium</taxon>
    </lineage>
</organism>
<dbReference type="GO" id="GO:0046872">
    <property type="term" value="F:metal ion binding"/>
    <property type="evidence" value="ECO:0007669"/>
    <property type="project" value="UniProtKB-KW"/>
</dbReference>
<dbReference type="PANTHER" id="PTHR18867">
    <property type="entry name" value="RAD50"/>
    <property type="match status" value="1"/>
</dbReference>
<evidence type="ECO:0000256" key="10">
    <source>
        <dbReference type="ARBA" id="ARBA00022833"/>
    </source>
</evidence>
<dbReference type="Pfam" id="PF13476">
    <property type="entry name" value="AAA_23"/>
    <property type="match status" value="1"/>
</dbReference>
<evidence type="ECO:0000256" key="3">
    <source>
        <dbReference type="ARBA" id="ARBA00004286"/>
    </source>
</evidence>
<dbReference type="SUPFAM" id="SSF52540">
    <property type="entry name" value="P-loop containing nucleoside triphosphate hydrolases"/>
    <property type="match status" value="2"/>
</dbReference>
<keyword evidence="12" id="KW-0234">DNA repair</keyword>
<comment type="catalytic activity">
    <reaction evidence="14">
        <text>ATP + H2O = ADP + phosphate + H(+)</text>
        <dbReference type="Rhea" id="RHEA:13065"/>
        <dbReference type="ChEBI" id="CHEBI:15377"/>
        <dbReference type="ChEBI" id="CHEBI:15378"/>
        <dbReference type="ChEBI" id="CHEBI:30616"/>
        <dbReference type="ChEBI" id="CHEBI:43474"/>
        <dbReference type="ChEBI" id="CHEBI:456216"/>
    </reaction>
</comment>
<dbReference type="GO" id="GO:0006303">
    <property type="term" value="P:double-strand break repair via nonhomologous end joining"/>
    <property type="evidence" value="ECO:0007669"/>
    <property type="project" value="EnsemblFungi"/>
</dbReference>
<dbReference type="GO" id="GO:1990918">
    <property type="term" value="P:double-strand break repair involved in meiotic recombination"/>
    <property type="evidence" value="ECO:0007669"/>
    <property type="project" value="EnsemblFungi"/>
</dbReference>
<feature type="coiled-coil region" evidence="15">
    <location>
        <begin position="630"/>
        <end position="678"/>
    </location>
</feature>
<dbReference type="GeneID" id="19903747"/>
<dbReference type="eggNOG" id="KOG0962">
    <property type="taxonomic scope" value="Eukaryota"/>
</dbReference>
<evidence type="ECO:0000256" key="2">
    <source>
        <dbReference type="ARBA" id="ARBA00004123"/>
    </source>
</evidence>
<dbReference type="InterPro" id="IPR038729">
    <property type="entry name" value="Rad50/SbcC_AAA"/>
</dbReference>
<keyword evidence="7" id="KW-0479">Metal-binding</keyword>
<feature type="region of interest" description="Disordered" evidence="16">
    <location>
        <begin position="459"/>
        <end position="495"/>
    </location>
</feature>
<dbReference type="Pfam" id="PF13558">
    <property type="entry name" value="SbcC_Walker_B"/>
    <property type="match status" value="1"/>
</dbReference>
<dbReference type="GO" id="GO:0003691">
    <property type="term" value="F:double-stranded telomeric DNA binding"/>
    <property type="evidence" value="ECO:0007669"/>
    <property type="project" value="TreeGrafter"/>
</dbReference>
<evidence type="ECO:0000256" key="12">
    <source>
        <dbReference type="ARBA" id="ARBA00023204"/>
    </source>
</evidence>
<proteinExistence type="inferred from homology"/>
<dbReference type="GO" id="GO:0000729">
    <property type="term" value="P:DNA double-strand break processing"/>
    <property type="evidence" value="ECO:0007669"/>
    <property type="project" value="EnsemblFungi"/>
</dbReference>
<dbReference type="GO" id="GO:1990426">
    <property type="term" value="P:mitotic recombination-dependent replication fork processing"/>
    <property type="evidence" value="ECO:0007669"/>
    <property type="project" value="EnsemblFungi"/>
</dbReference>
<feature type="coiled-coil region" evidence="15">
    <location>
        <begin position="753"/>
        <end position="815"/>
    </location>
</feature>
<keyword evidence="8" id="KW-0227">DNA damage</keyword>
<gene>
    <name evidence="18" type="ORF">W97_06436</name>
</gene>
<comment type="subcellular location">
    <subcellularLocation>
        <location evidence="3">Chromosome</location>
    </subcellularLocation>
    <subcellularLocation>
        <location evidence="2">Nucleus</location>
    </subcellularLocation>
</comment>
<dbReference type="GO" id="GO:0031573">
    <property type="term" value="P:mitotic intra-S DNA damage checkpoint signaling"/>
    <property type="evidence" value="ECO:0007669"/>
    <property type="project" value="EnsemblFungi"/>
</dbReference>
<dbReference type="FunFam" id="3.40.50.300:FF:001195">
    <property type="entry name" value="DNA repair protein rad50"/>
    <property type="match status" value="1"/>
</dbReference>
<feature type="coiled-coil region" evidence="15">
    <location>
        <begin position="261"/>
        <end position="295"/>
    </location>
</feature>
<evidence type="ECO:0000256" key="13">
    <source>
        <dbReference type="ARBA" id="ARBA00023242"/>
    </source>
</evidence>
<feature type="coiled-coil region" evidence="15">
    <location>
        <begin position="513"/>
        <end position="570"/>
    </location>
</feature>
<accession>R7YZC2</accession>
<evidence type="ECO:0000256" key="4">
    <source>
        <dbReference type="ARBA" id="ARBA00009439"/>
    </source>
</evidence>
<keyword evidence="19" id="KW-1185">Reference proteome</keyword>
<dbReference type="GO" id="GO:0051880">
    <property type="term" value="F:G-quadruplex DNA binding"/>
    <property type="evidence" value="ECO:0007669"/>
    <property type="project" value="TreeGrafter"/>
</dbReference>
<dbReference type="FunFam" id="3.40.50.300:FF:000947">
    <property type="entry name" value="DNA repair protein RAD50"/>
    <property type="match status" value="1"/>
</dbReference>
<dbReference type="GO" id="GO:0042138">
    <property type="term" value="P:meiotic DNA double-strand break formation"/>
    <property type="evidence" value="ECO:0007669"/>
    <property type="project" value="EnsemblFungi"/>
</dbReference>
<dbReference type="Proteomes" id="UP000016924">
    <property type="component" value="Unassembled WGS sequence"/>
</dbReference>
<dbReference type="GO" id="GO:0035861">
    <property type="term" value="C:site of double-strand break"/>
    <property type="evidence" value="ECO:0007669"/>
    <property type="project" value="EnsemblFungi"/>
</dbReference>
<feature type="coiled-coil region" evidence="15">
    <location>
        <begin position="1072"/>
        <end position="1111"/>
    </location>
</feature>
<dbReference type="GO" id="GO:0043047">
    <property type="term" value="F:single-stranded telomeric DNA binding"/>
    <property type="evidence" value="ECO:0007669"/>
    <property type="project" value="TreeGrafter"/>
</dbReference>
<dbReference type="GO" id="GO:0000794">
    <property type="term" value="C:condensed nuclear chromosome"/>
    <property type="evidence" value="ECO:0007669"/>
    <property type="project" value="TreeGrafter"/>
</dbReference>
<evidence type="ECO:0000256" key="7">
    <source>
        <dbReference type="ARBA" id="ARBA00022723"/>
    </source>
</evidence>
<feature type="coiled-coil region" evidence="15">
    <location>
        <begin position="1014"/>
        <end position="1041"/>
    </location>
</feature>
<dbReference type="OMA" id="FSDYYYR"/>
<keyword evidence="9" id="KW-0378">Hydrolase</keyword>
<feature type="coiled-coil region" evidence="15">
    <location>
        <begin position="866"/>
        <end position="952"/>
    </location>
</feature>
<feature type="domain" description="Rad50/SbcC-type AAA" evidence="17">
    <location>
        <begin position="49"/>
        <end position="278"/>
    </location>
</feature>
<protein>
    <recommendedName>
        <fullName evidence="5">DNA repair protein RAD50</fullName>
    </recommendedName>
</protein>
<evidence type="ECO:0000259" key="17">
    <source>
        <dbReference type="Pfam" id="PF13476"/>
    </source>
</evidence>
<dbReference type="OrthoDB" id="18797at2759"/>
<comment type="similarity">
    <text evidence="4">Belongs to the SMC family. RAD50 subfamily.</text>
</comment>
<dbReference type="EMBL" id="JH767585">
    <property type="protein sequence ID" value="EON67183.1"/>
    <property type="molecule type" value="Genomic_DNA"/>
</dbReference>
<keyword evidence="6" id="KW-0158">Chromosome</keyword>
<name>R7YZC2_CONA1</name>
<dbReference type="GO" id="GO:0007004">
    <property type="term" value="P:telomere maintenance via telomerase"/>
    <property type="evidence" value="ECO:0007669"/>
    <property type="project" value="TreeGrafter"/>
</dbReference>
<dbReference type="GO" id="GO:0007534">
    <property type="term" value="P:gene conversion at mating-type locus"/>
    <property type="evidence" value="ECO:0007669"/>
    <property type="project" value="EnsemblFungi"/>
</dbReference>
<dbReference type="GO" id="GO:0120290">
    <property type="term" value="P:stalled replication fork localization to nuclear periphery"/>
    <property type="evidence" value="ECO:0007669"/>
    <property type="project" value="EnsemblFungi"/>
</dbReference>
<evidence type="ECO:0000256" key="14">
    <source>
        <dbReference type="ARBA" id="ARBA00049360"/>
    </source>
</evidence>
<feature type="compositionally biased region" description="Polar residues" evidence="16">
    <location>
        <begin position="463"/>
        <end position="491"/>
    </location>
</feature>
<evidence type="ECO:0000256" key="5">
    <source>
        <dbReference type="ARBA" id="ARBA00017893"/>
    </source>
</evidence>
<evidence type="ECO:0000256" key="11">
    <source>
        <dbReference type="ARBA" id="ARBA00023054"/>
    </source>
</evidence>
<dbReference type="Gene3D" id="3.40.50.300">
    <property type="entry name" value="P-loop containing nucleotide triphosphate hydrolases"/>
    <property type="match status" value="2"/>
</dbReference>
<evidence type="ECO:0000256" key="15">
    <source>
        <dbReference type="SAM" id="Coils"/>
    </source>
</evidence>
<comment type="cofactor">
    <cofactor evidence="1">
        <name>Zn(2+)</name>
        <dbReference type="ChEBI" id="CHEBI:29105"/>
    </cofactor>
</comment>
<keyword evidence="11 15" id="KW-0175">Coiled coil</keyword>
<evidence type="ECO:0000313" key="19">
    <source>
        <dbReference type="Proteomes" id="UP000016924"/>
    </source>
</evidence>
<dbReference type="STRING" id="1168221.R7YZC2"/>
<dbReference type="RefSeq" id="XP_007782500.1">
    <property type="nucleotide sequence ID" value="XM_007784310.1"/>
</dbReference>
<dbReference type="GO" id="GO:0010520">
    <property type="term" value="P:regulation of reciprocal meiotic recombination"/>
    <property type="evidence" value="ECO:0007669"/>
    <property type="project" value="EnsemblFungi"/>
</dbReference>
<evidence type="ECO:0000313" key="18">
    <source>
        <dbReference type="EMBL" id="EON67183.1"/>
    </source>
</evidence>
<keyword evidence="10" id="KW-0862">Zinc</keyword>
<dbReference type="GO" id="GO:0016887">
    <property type="term" value="F:ATP hydrolysis activity"/>
    <property type="evidence" value="ECO:0007669"/>
    <property type="project" value="InterPro"/>
</dbReference>
<dbReference type="InterPro" id="IPR027417">
    <property type="entry name" value="P-loop_NTPase"/>
</dbReference>
<dbReference type="InterPro" id="IPR004584">
    <property type="entry name" value="Rad50_eukaryotes"/>
</dbReference>
<dbReference type="GO" id="GO:0000722">
    <property type="term" value="P:telomere maintenance via recombination"/>
    <property type="evidence" value="ECO:0007669"/>
    <property type="project" value="EnsemblFungi"/>
</dbReference>
<feature type="region of interest" description="Disordered" evidence="16">
    <location>
        <begin position="1"/>
        <end position="35"/>
    </location>
</feature>
<dbReference type="Gene3D" id="1.10.287.1490">
    <property type="match status" value="1"/>
</dbReference>
<keyword evidence="13" id="KW-0539">Nucleus</keyword>
<dbReference type="NCBIfam" id="TIGR00606">
    <property type="entry name" value="rad50"/>
    <property type="match status" value="1"/>
</dbReference>
<evidence type="ECO:0000256" key="1">
    <source>
        <dbReference type="ARBA" id="ARBA00001947"/>
    </source>
</evidence>